<keyword evidence="13" id="KW-0675">Receptor</keyword>
<evidence type="ECO:0000259" key="11">
    <source>
        <dbReference type="Pfam" id="PF00593"/>
    </source>
</evidence>
<evidence type="ECO:0000256" key="1">
    <source>
        <dbReference type="ARBA" id="ARBA00004571"/>
    </source>
</evidence>
<evidence type="ECO:0000256" key="10">
    <source>
        <dbReference type="SAM" id="SignalP"/>
    </source>
</evidence>
<feature type="domain" description="TonB-dependent receptor plug" evidence="12">
    <location>
        <begin position="59"/>
        <end position="178"/>
    </location>
</feature>
<keyword evidence="10" id="KW-0732">Signal</keyword>
<keyword evidence="6 8" id="KW-0472">Membrane</keyword>
<evidence type="ECO:0000256" key="9">
    <source>
        <dbReference type="RuleBase" id="RU003357"/>
    </source>
</evidence>
<evidence type="ECO:0000256" key="2">
    <source>
        <dbReference type="ARBA" id="ARBA00022448"/>
    </source>
</evidence>
<dbReference type="Proteomes" id="UP000589085">
    <property type="component" value="Unassembled WGS sequence"/>
</dbReference>
<proteinExistence type="inferred from homology"/>
<dbReference type="InterPro" id="IPR037066">
    <property type="entry name" value="Plug_dom_sf"/>
</dbReference>
<evidence type="ECO:0000256" key="4">
    <source>
        <dbReference type="ARBA" id="ARBA00022692"/>
    </source>
</evidence>
<reference evidence="13 14" key="1">
    <citation type="submission" date="2020-04" db="EMBL/GenBank/DDBJ databases">
        <title>Description of novel Gluconacetobacter.</title>
        <authorList>
            <person name="Sombolestani A."/>
        </authorList>
    </citation>
    <scope>NUCLEOTIDE SEQUENCE [LARGE SCALE GENOMIC DNA]</scope>
    <source>
        <strain evidence="13 14">LMG 19747</strain>
    </source>
</reference>
<dbReference type="PANTHER" id="PTHR47234">
    <property type="match status" value="1"/>
</dbReference>
<dbReference type="InterPro" id="IPR039426">
    <property type="entry name" value="TonB-dep_rcpt-like"/>
</dbReference>
<protein>
    <submittedName>
        <fullName evidence="13">TonB-dependent receptor</fullName>
    </submittedName>
</protein>
<comment type="caution">
    <text evidence="13">The sequence shown here is derived from an EMBL/GenBank/DDBJ whole genome shotgun (WGS) entry which is preliminary data.</text>
</comment>
<dbReference type="InterPro" id="IPR000531">
    <property type="entry name" value="Beta-barrel_TonB"/>
</dbReference>
<dbReference type="EMBL" id="JABEQJ010000025">
    <property type="protein sequence ID" value="MBB2161790.1"/>
    <property type="molecule type" value="Genomic_DNA"/>
</dbReference>
<dbReference type="PANTHER" id="PTHR47234:SF3">
    <property type="entry name" value="SECRETIN_TONB SHORT N-TERMINAL DOMAIN-CONTAINING PROTEIN"/>
    <property type="match status" value="1"/>
</dbReference>
<dbReference type="GO" id="GO:0009279">
    <property type="term" value="C:cell outer membrane"/>
    <property type="evidence" value="ECO:0007669"/>
    <property type="project" value="UniProtKB-SubCell"/>
</dbReference>
<dbReference type="SUPFAM" id="SSF56935">
    <property type="entry name" value="Porins"/>
    <property type="match status" value="1"/>
</dbReference>
<evidence type="ECO:0000256" key="8">
    <source>
        <dbReference type="PROSITE-ProRule" id="PRU01360"/>
    </source>
</evidence>
<keyword evidence="7 8" id="KW-0998">Cell outer membrane</keyword>
<keyword evidence="4 8" id="KW-0812">Transmembrane</keyword>
<feature type="signal peptide" evidence="10">
    <location>
        <begin position="1"/>
        <end position="39"/>
    </location>
</feature>
<keyword evidence="2 8" id="KW-0813">Transport</keyword>
<comment type="similarity">
    <text evidence="8 9">Belongs to the TonB-dependent receptor family.</text>
</comment>
<dbReference type="PROSITE" id="PS52016">
    <property type="entry name" value="TONB_DEPENDENT_REC_3"/>
    <property type="match status" value="1"/>
</dbReference>
<sequence length="795" mass="86912">MPSRDDGGAMTRLKDSSYRTTLLITSCLVAIAVSGTARAEDPDEQVIVTGTRDPHQTARQSVSPIQVVTGAQLAATGQADIRDALIQLAPSMTRSDMNFGNANMTDAISLRGLTPNQTLVLVNGKRRHTTADLSTFHGPQQGTTPVDIDMIPVSAVDHVEILQDGAAAQYGSDAIAGVVNIILKKVDHGVSVQAINGGYYAGDGFTTGESANWGTKLGERGYFNLSGEIKYNDYTNRSGVDTQTGKYDNAILGMPEQIRETLAYNMAYHITKDIELYSFGTYGHRNGSSMQNFRTRAVIPSMYPNGFEPRITLDEDDFGVTAGFRGSIADWDWDISTTYGADYDRSGTNHTGNPSLVSDFGSSPTHFDNMETISDTEWTTDAGVRRAFHVPVLAAPLNFALGAQYRYDTYHIGAGQFGSWYGSGPAGMHGLNSLNASDSGRDVTAGYIDLSTQLLPKWQIDLAGRFEHYTDAGDTETGKVSSRYDFNQYFGLRGTISNGFRAPTLAEENWSSVSASPTGASGILPVNSVAAKALGSRPLKPERSTSFSAGFVLNPIRNLHITLDAYQIDLRDRIMLGGSFNGQTAIDALMMQGVGIQADANPKAVSASYFSNAASTRTRGMDITASYRTNLGRYGHILWDVEANFNNTQVRRNDLDALGRPLLNAQQIGYISTYTPRNKVIFGGDWHFGKWDFIVHEIRYGHATSELTYYTGPYANSVTNFQRFVNKPRFATNLLIAYQIDPRWRVALGGNNIGNAKQSLLPPGFRYLGAERYDYDVQQIGFNGGYYYFQVNLTL</sequence>
<keyword evidence="5 9" id="KW-0798">TonB box</keyword>
<accession>A0A7W4NT06</accession>
<dbReference type="AlphaFoldDB" id="A0A7W4NT06"/>
<name>A0A7W4NT06_9PROT</name>
<evidence type="ECO:0000259" key="12">
    <source>
        <dbReference type="Pfam" id="PF07715"/>
    </source>
</evidence>
<evidence type="ECO:0000256" key="5">
    <source>
        <dbReference type="ARBA" id="ARBA00023077"/>
    </source>
</evidence>
<evidence type="ECO:0000256" key="6">
    <source>
        <dbReference type="ARBA" id="ARBA00023136"/>
    </source>
</evidence>
<dbReference type="Pfam" id="PF07715">
    <property type="entry name" value="Plug"/>
    <property type="match status" value="1"/>
</dbReference>
<gene>
    <name evidence="13" type="ORF">HLH48_16730</name>
</gene>
<dbReference type="Gene3D" id="2.40.170.20">
    <property type="entry name" value="TonB-dependent receptor, beta-barrel domain"/>
    <property type="match status" value="1"/>
</dbReference>
<dbReference type="InterPro" id="IPR036942">
    <property type="entry name" value="Beta-barrel_TonB_sf"/>
</dbReference>
<dbReference type="InterPro" id="IPR012910">
    <property type="entry name" value="Plug_dom"/>
</dbReference>
<dbReference type="CDD" id="cd01347">
    <property type="entry name" value="ligand_gated_channel"/>
    <property type="match status" value="1"/>
</dbReference>
<organism evidence="13 14">
    <name type="scientific">Gluconacetobacter sacchari</name>
    <dbReference type="NCBI Taxonomy" id="92759"/>
    <lineage>
        <taxon>Bacteria</taxon>
        <taxon>Pseudomonadati</taxon>
        <taxon>Pseudomonadota</taxon>
        <taxon>Alphaproteobacteria</taxon>
        <taxon>Acetobacterales</taxon>
        <taxon>Acetobacteraceae</taxon>
        <taxon>Gluconacetobacter</taxon>
    </lineage>
</organism>
<dbReference type="Gene3D" id="2.170.130.10">
    <property type="entry name" value="TonB-dependent receptor, plug domain"/>
    <property type="match status" value="1"/>
</dbReference>
<feature type="chain" id="PRO_5030542113" evidence="10">
    <location>
        <begin position="40"/>
        <end position="795"/>
    </location>
</feature>
<evidence type="ECO:0000313" key="13">
    <source>
        <dbReference type="EMBL" id="MBB2161790.1"/>
    </source>
</evidence>
<feature type="domain" description="TonB-dependent receptor-like beta-barrel" evidence="11">
    <location>
        <begin position="296"/>
        <end position="753"/>
    </location>
</feature>
<dbReference type="Pfam" id="PF00593">
    <property type="entry name" value="TonB_dep_Rec_b-barrel"/>
    <property type="match status" value="1"/>
</dbReference>
<comment type="subcellular location">
    <subcellularLocation>
        <location evidence="1 8">Cell outer membrane</location>
        <topology evidence="1 8">Multi-pass membrane protein</topology>
    </subcellularLocation>
</comment>
<evidence type="ECO:0000256" key="7">
    <source>
        <dbReference type="ARBA" id="ARBA00023237"/>
    </source>
</evidence>
<evidence type="ECO:0000256" key="3">
    <source>
        <dbReference type="ARBA" id="ARBA00022452"/>
    </source>
</evidence>
<keyword evidence="3 8" id="KW-1134">Transmembrane beta strand</keyword>
<evidence type="ECO:0000313" key="14">
    <source>
        <dbReference type="Proteomes" id="UP000589085"/>
    </source>
</evidence>